<sequence length="1064" mass="118181">MNSLWPSTRAAPQETGPDDDAAPAATPTDDVADTGQVADVGPGPGADELEKPPVPPPPPPPPTRPGLARNALQPGPPLPPPPPPPPLTGPAHGRERQQQQQQQQQYQQQQQQQQQQGVPAPTDSLSLLQLRRIVAEVNRAEPVAYDFVYSDMGPHTDEIDEWFAYQFWQWVRLNAAQKAFEWHLNHESAAGGGGGGHAWEDADNDTRARFVQAAISGVQSNDAALRSASIGKLVYLVLGRWGDTAMPSLTGAGAGRSVASASQLQAIKAGVECLTSLEGLPVIWEALRNCFEVHWSGDIQQQTSPQEAQDELMNLMTIMYITIQETLNDPDDMSSSYGKLLELNPSLVDVMLTATSKLRWDEQNAMPHTQIFLLFWKSILLVFGGTKELENLKKATSEVAADGKDKETITASPLDYHAFRQEIASKYPAYVPPQPLIPLEADNNSLLPPLPNQSSRNNASSGIIPTPAHAQSGGASILHQPVHIATPAPSPPPSPGVGGKGGKKQNYQTNQNFPFMYPPLDATISRKWEGSDIPASILEAGELFSSRVRMSRATRQLWDERERFLKYERGWDLESDDDEIDPLDLDELTLEEKQVLQELKAEDRKKNSPPPPEMEVDFGPRPDRLTDRDKQRLVAVERFYKEALPHLQSLVIVLLRPILVNVTAIVTQQAAQMSNGMAGRGGNPGMNGGGPAMHRGPDTGAHMGRGDEPELSPEEVDAARTREITAKAMTGILVLLLKWLRVSHVLKFEYLTQLLLDSNYIPLVLKLFAHQDIQQVVDSKMDRVENSFFQFCNLRSKFKDKMESDLENEDEEDEGGPGERHAGDELGAGDDSDDSAAPAPIKRRRSPEESEREGEEDADGDAGSDGQASTRPEVDELGYPVNPLPAEPITDFSRRNFFSLTNYLRVMQKICKNKAHRNLLLVQYKSSTILRKSLRIPQEELRLYTLKLFKNQVPYCGRKWRQSNMRVITAVYLHCRPELRDEWLAGSDVDAEVEGALPLEQGLRSLTHWRNVRRYPDRIAADIRTAMREEQDFFTRELEKLDVNWADMGADDGVGEPEHVEGWA</sequence>
<evidence type="ECO:0000313" key="5">
    <source>
        <dbReference type="Proteomes" id="UP000824596"/>
    </source>
</evidence>
<dbReference type="InterPro" id="IPR040185">
    <property type="entry name" value="Far11/STRP"/>
</dbReference>
<feature type="region of interest" description="Disordered" evidence="1">
    <location>
        <begin position="442"/>
        <end position="463"/>
    </location>
</feature>
<feature type="compositionally biased region" description="Pro residues" evidence="1">
    <location>
        <begin position="74"/>
        <end position="88"/>
    </location>
</feature>
<dbReference type="SUPFAM" id="SSF81995">
    <property type="entry name" value="beta-sandwich domain of Sec23/24"/>
    <property type="match status" value="1"/>
</dbReference>
<dbReference type="PANTHER" id="PTHR13239">
    <property type="entry name" value="PROTEIN REQUIRED FOR HYPHAL ANASTOMOSIS HAM-2"/>
    <property type="match status" value="1"/>
</dbReference>
<dbReference type="RefSeq" id="XP_044722532.1">
    <property type="nucleotide sequence ID" value="XM_044861506.1"/>
</dbReference>
<dbReference type="PANTHER" id="PTHR13239:SF4">
    <property type="entry name" value="AT25231P"/>
    <property type="match status" value="1"/>
</dbReference>
<feature type="compositionally biased region" description="Acidic residues" evidence="1">
    <location>
        <begin position="850"/>
        <end position="862"/>
    </location>
</feature>
<comment type="caution">
    <text evidence="4">The sequence shown here is derived from an EMBL/GenBank/DDBJ whole genome shotgun (WGS) entry which is preliminary data.</text>
</comment>
<feature type="compositionally biased region" description="Low complexity" evidence="1">
    <location>
        <begin position="98"/>
        <end position="116"/>
    </location>
</feature>
<feature type="region of interest" description="Disordered" evidence="1">
    <location>
        <begin position="802"/>
        <end position="882"/>
    </location>
</feature>
<dbReference type="InterPro" id="IPR021819">
    <property type="entry name" value="Far11/STRP_C"/>
</dbReference>
<feature type="domain" description="Far11/STRP C-terminal" evidence="3">
    <location>
        <begin position="534"/>
        <end position="1038"/>
    </location>
</feature>
<proteinExistence type="predicted"/>
<dbReference type="SMART" id="SM01292">
    <property type="entry name" value="N1221"/>
    <property type="match status" value="1"/>
</dbReference>
<feature type="compositionally biased region" description="Pro residues" evidence="1">
    <location>
        <begin position="52"/>
        <end position="64"/>
    </location>
</feature>
<evidence type="ECO:0000259" key="3">
    <source>
        <dbReference type="SMART" id="SM01293"/>
    </source>
</evidence>
<gene>
    <name evidence="4" type="ORF">HRG_03035</name>
</gene>
<dbReference type="GeneID" id="68352164"/>
<keyword evidence="5" id="KW-1185">Reference proteome</keyword>
<dbReference type="Pfam" id="PF11882">
    <property type="entry name" value="DUF3402"/>
    <property type="match status" value="1"/>
</dbReference>
<dbReference type="GO" id="GO:0005829">
    <property type="term" value="C:cytosol"/>
    <property type="evidence" value="ECO:0007669"/>
    <property type="project" value="TreeGrafter"/>
</dbReference>
<dbReference type="InterPro" id="IPR012486">
    <property type="entry name" value="Far11/STRP_N"/>
</dbReference>
<dbReference type="Pfam" id="PF07923">
    <property type="entry name" value="N1221"/>
    <property type="match status" value="1"/>
</dbReference>
<reference evidence="4" key="1">
    <citation type="submission" date="2021-09" db="EMBL/GenBank/DDBJ databases">
        <title>A high-quality genome of the endoparasitic fungus Hirsutella rhossiliensis with a comparison of Hirsutella genomes reveals transposable elements contributing to genome size variation.</title>
        <authorList>
            <person name="Lin R."/>
            <person name="Jiao Y."/>
            <person name="Sun X."/>
            <person name="Ling J."/>
            <person name="Xie B."/>
            <person name="Cheng X."/>
        </authorList>
    </citation>
    <scope>NUCLEOTIDE SEQUENCE</scope>
    <source>
        <strain evidence="4">HR02</strain>
    </source>
</reference>
<evidence type="ECO:0000259" key="2">
    <source>
        <dbReference type="SMART" id="SM01292"/>
    </source>
</evidence>
<evidence type="ECO:0000256" key="1">
    <source>
        <dbReference type="SAM" id="MobiDB-lite"/>
    </source>
</evidence>
<feature type="region of interest" description="Disordered" evidence="1">
    <location>
        <begin position="484"/>
        <end position="508"/>
    </location>
</feature>
<feature type="region of interest" description="Disordered" evidence="1">
    <location>
        <begin position="598"/>
        <end position="625"/>
    </location>
</feature>
<name>A0A9P8N1A9_9HYPO</name>
<feature type="compositionally biased region" description="Acidic residues" evidence="1">
    <location>
        <begin position="805"/>
        <end position="816"/>
    </location>
</feature>
<dbReference type="AlphaFoldDB" id="A0A9P8N1A9"/>
<protein>
    <recommendedName>
        <fullName evidence="6">Factor arrest protein 11</fullName>
    </recommendedName>
</protein>
<feature type="domain" description="Far11/STRP N-terminal" evidence="2">
    <location>
        <begin position="142"/>
        <end position="443"/>
    </location>
</feature>
<feature type="region of interest" description="Disordered" evidence="1">
    <location>
        <begin position="1"/>
        <end position="120"/>
    </location>
</feature>
<organism evidence="4 5">
    <name type="scientific">Hirsutella rhossiliensis</name>
    <dbReference type="NCBI Taxonomy" id="111463"/>
    <lineage>
        <taxon>Eukaryota</taxon>
        <taxon>Fungi</taxon>
        <taxon>Dikarya</taxon>
        <taxon>Ascomycota</taxon>
        <taxon>Pezizomycotina</taxon>
        <taxon>Sordariomycetes</taxon>
        <taxon>Hypocreomycetidae</taxon>
        <taxon>Hypocreales</taxon>
        <taxon>Ophiocordycipitaceae</taxon>
        <taxon>Hirsutella</taxon>
    </lineage>
</organism>
<dbReference type="SMART" id="SM01293">
    <property type="entry name" value="DUF3402"/>
    <property type="match status" value="1"/>
</dbReference>
<dbReference type="GO" id="GO:0007010">
    <property type="term" value="P:cytoskeleton organization"/>
    <property type="evidence" value="ECO:0007669"/>
    <property type="project" value="TreeGrafter"/>
</dbReference>
<dbReference type="OrthoDB" id="18234at2759"/>
<dbReference type="EMBL" id="JAIZPD010000003">
    <property type="protein sequence ID" value="KAH0965019.1"/>
    <property type="molecule type" value="Genomic_DNA"/>
</dbReference>
<evidence type="ECO:0008006" key="6">
    <source>
        <dbReference type="Google" id="ProtNLM"/>
    </source>
</evidence>
<dbReference type="Proteomes" id="UP000824596">
    <property type="component" value="Unassembled WGS sequence"/>
</dbReference>
<evidence type="ECO:0000313" key="4">
    <source>
        <dbReference type="EMBL" id="KAH0965019.1"/>
    </source>
</evidence>
<accession>A0A9P8N1A9</accession>